<organism evidence="1 2">
    <name type="scientific">Spodoptera exigua</name>
    <name type="common">Beet armyworm</name>
    <name type="synonym">Noctua fulgens</name>
    <dbReference type="NCBI Taxonomy" id="7107"/>
    <lineage>
        <taxon>Eukaryota</taxon>
        <taxon>Metazoa</taxon>
        <taxon>Ecdysozoa</taxon>
        <taxon>Arthropoda</taxon>
        <taxon>Hexapoda</taxon>
        <taxon>Insecta</taxon>
        <taxon>Pterygota</taxon>
        <taxon>Neoptera</taxon>
        <taxon>Endopterygota</taxon>
        <taxon>Lepidoptera</taxon>
        <taxon>Glossata</taxon>
        <taxon>Ditrysia</taxon>
        <taxon>Noctuoidea</taxon>
        <taxon>Noctuidae</taxon>
        <taxon>Amphipyrinae</taxon>
        <taxon>Spodoptera</taxon>
    </lineage>
</organism>
<reference evidence="1" key="1">
    <citation type="submission" date="2020-08" db="EMBL/GenBank/DDBJ databases">
        <title>Spodoptera exigua strain:BAW_Kor-Di-RS1 Genome sequencing and assembly.</title>
        <authorList>
            <person name="Kim J."/>
            <person name="Nam H.Y."/>
            <person name="Kwon M."/>
            <person name="Choi J.H."/>
            <person name="Cho S.R."/>
            <person name="Kim G.-H."/>
        </authorList>
    </citation>
    <scope>NUCLEOTIDE SEQUENCE</scope>
    <source>
        <strain evidence="1">BAW_Kor-Di-RS1</strain>
        <tissue evidence="1">Whole-body</tissue>
    </source>
</reference>
<name>A0A835GSJ5_SPOEX</name>
<evidence type="ECO:0000313" key="1">
    <source>
        <dbReference type="EMBL" id="KAF9421967.1"/>
    </source>
</evidence>
<gene>
    <name evidence="1" type="ORF">HW555_002187</name>
</gene>
<keyword evidence="2" id="KW-1185">Reference proteome</keyword>
<dbReference type="AlphaFoldDB" id="A0A835GSJ5"/>
<dbReference type="Proteomes" id="UP000648187">
    <property type="component" value="Unassembled WGS sequence"/>
</dbReference>
<proteinExistence type="predicted"/>
<comment type="caution">
    <text evidence="1">The sequence shown here is derived from an EMBL/GenBank/DDBJ whole genome shotgun (WGS) entry which is preliminary data.</text>
</comment>
<protein>
    <submittedName>
        <fullName evidence="1">Uncharacterized protein</fullName>
    </submittedName>
</protein>
<dbReference type="EMBL" id="JACKWZ010000020">
    <property type="protein sequence ID" value="KAF9421967.1"/>
    <property type="molecule type" value="Genomic_DNA"/>
</dbReference>
<accession>A0A835GSJ5</accession>
<sequence length="150" mass="17175">MNDPQPSTSQKDVDVFLSPRKNRPRKAFTVTEKVMIRNAYKYVKNEISAQLEAFEVVQENECVSKVANILGITSRSVCNVLKEVKKGTPPTPPKKSGPKRSFKDKIVEFTFCAIRRIVHQFFYRNEPPTIAKVNQALRQCPFIPTSLIYK</sequence>
<evidence type="ECO:0000313" key="2">
    <source>
        <dbReference type="Proteomes" id="UP000648187"/>
    </source>
</evidence>